<dbReference type="EMBL" id="JBBJCI010000227">
    <property type="protein sequence ID" value="KAK7238975.1"/>
    <property type="molecule type" value="Genomic_DNA"/>
</dbReference>
<accession>A0ABR1FUJ8</accession>
<dbReference type="InterPro" id="IPR013595">
    <property type="entry name" value="Pept_S33_TAP-like_C"/>
</dbReference>
<dbReference type="Pfam" id="PF08386">
    <property type="entry name" value="Abhydrolase_4"/>
    <property type="match status" value="1"/>
</dbReference>
<reference evidence="1 2" key="1">
    <citation type="submission" date="2024-03" db="EMBL/GenBank/DDBJ databases">
        <title>Aureococcus anophagefferens CCMP1851 and Kratosvirus quantuckense: Draft genome of a second virus-susceptible host strain in the model system.</title>
        <authorList>
            <person name="Chase E."/>
            <person name="Truchon A.R."/>
            <person name="Schepens W."/>
            <person name="Wilhelm S.W."/>
        </authorList>
    </citation>
    <scope>NUCLEOTIDE SEQUENCE [LARGE SCALE GENOMIC DNA]</scope>
    <source>
        <strain evidence="1 2">CCMP1851</strain>
    </source>
</reference>
<keyword evidence="2" id="KW-1185">Reference proteome</keyword>
<dbReference type="PANTHER" id="PTHR12277:SF81">
    <property type="entry name" value="PROTEIN ABHD13"/>
    <property type="match status" value="1"/>
</dbReference>
<dbReference type="SUPFAM" id="SSF53474">
    <property type="entry name" value="alpha/beta-Hydrolases"/>
    <property type="match status" value="1"/>
</dbReference>
<dbReference type="Proteomes" id="UP001363151">
    <property type="component" value="Unassembled WGS sequence"/>
</dbReference>
<sequence length="283" mass="30626">MLQSLLKAAGGLATLSVAVFASLVGALYHFQRNLIFPRPDNSNPLPIRKGQLVTVDVSREARPEGVPGQLVAAYFPPTTSKHVLAFWHGNADQIGNVGDHLGHVLQRNQGWGFFAVEYPGYALCRGGEPTEETIVWAAERMLKHLHVKLEVPWETTVAFGQSIGGSVALQMTAKGLAGKCVLLSSFSSIPKMAKTLFPFVPSPELLVKDPFDNAAIAPSVKAPVLCLHGTRDEIVPYSQGEEIASLLPNSRFVPLRGAGHNDTFNGAHFREVINTLADFLNKV</sequence>
<proteinExistence type="predicted"/>
<organism evidence="1 2">
    <name type="scientific">Aureococcus anophagefferens</name>
    <name type="common">Harmful bloom alga</name>
    <dbReference type="NCBI Taxonomy" id="44056"/>
    <lineage>
        <taxon>Eukaryota</taxon>
        <taxon>Sar</taxon>
        <taxon>Stramenopiles</taxon>
        <taxon>Ochrophyta</taxon>
        <taxon>Pelagophyceae</taxon>
        <taxon>Pelagomonadales</taxon>
        <taxon>Pelagomonadaceae</taxon>
        <taxon>Aureococcus</taxon>
    </lineage>
</organism>
<dbReference type="KEGG" id="aaf:AURANDRAFT_32718"/>
<name>A0ABR1FUJ8_AURAN</name>
<comment type="caution">
    <text evidence="1">The sequence shown here is derived from an EMBL/GenBank/DDBJ whole genome shotgun (WGS) entry which is preliminary data.</text>
</comment>
<evidence type="ECO:0000313" key="2">
    <source>
        <dbReference type="Proteomes" id="UP001363151"/>
    </source>
</evidence>
<gene>
    <name evidence="1" type="ORF">SO694_00026362</name>
</gene>
<dbReference type="Gene3D" id="3.40.50.1820">
    <property type="entry name" value="alpha/beta hydrolase"/>
    <property type="match status" value="1"/>
</dbReference>
<dbReference type="PANTHER" id="PTHR12277">
    <property type="entry name" value="ALPHA/BETA HYDROLASE DOMAIN-CONTAINING PROTEIN"/>
    <property type="match status" value="1"/>
</dbReference>
<dbReference type="InterPro" id="IPR029058">
    <property type="entry name" value="AB_hydrolase_fold"/>
</dbReference>
<protein>
    <submittedName>
        <fullName evidence="1">Abhydrolase</fullName>
    </submittedName>
</protein>
<evidence type="ECO:0000313" key="1">
    <source>
        <dbReference type="EMBL" id="KAK7238975.1"/>
    </source>
</evidence>